<dbReference type="PANTHER" id="PTHR33048:SF158">
    <property type="entry name" value="MEMBRANE PROTEIN PTH11-LIKE, PUTATIVE-RELATED"/>
    <property type="match status" value="1"/>
</dbReference>
<evidence type="ECO:0000256" key="5">
    <source>
        <dbReference type="ARBA" id="ARBA00038359"/>
    </source>
</evidence>
<dbReference type="PANTHER" id="PTHR33048">
    <property type="entry name" value="PTH11-LIKE INTEGRAL MEMBRANE PROTEIN (AFU_ORTHOLOGUE AFUA_5G11245)"/>
    <property type="match status" value="1"/>
</dbReference>
<evidence type="ECO:0000313" key="9">
    <source>
        <dbReference type="EMBL" id="KAH7119659.1"/>
    </source>
</evidence>
<evidence type="ECO:0000256" key="1">
    <source>
        <dbReference type="ARBA" id="ARBA00004141"/>
    </source>
</evidence>
<feature type="region of interest" description="Disordered" evidence="6">
    <location>
        <begin position="363"/>
        <end position="383"/>
    </location>
</feature>
<keyword evidence="4 7" id="KW-0472">Membrane</keyword>
<feature type="transmembrane region" description="Helical" evidence="7">
    <location>
        <begin position="101"/>
        <end position="128"/>
    </location>
</feature>
<feature type="domain" description="Rhodopsin" evidence="8">
    <location>
        <begin position="43"/>
        <end position="290"/>
    </location>
</feature>
<feature type="transmembrane region" description="Helical" evidence="7">
    <location>
        <begin position="59"/>
        <end position="81"/>
    </location>
</feature>
<proteinExistence type="inferred from homology"/>
<accession>A0A9P9IHD8</accession>
<feature type="transmembrane region" description="Helical" evidence="7">
    <location>
        <begin position="269"/>
        <end position="290"/>
    </location>
</feature>
<keyword evidence="2 7" id="KW-0812">Transmembrane</keyword>
<comment type="caution">
    <text evidence="9">The sequence shown here is derived from an EMBL/GenBank/DDBJ whole genome shotgun (WGS) entry which is preliminary data.</text>
</comment>
<evidence type="ECO:0000256" key="4">
    <source>
        <dbReference type="ARBA" id="ARBA00023136"/>
    </source>
</evidence>
<dbReference type="Proteomes" id="UP000700596">
    <property type="component" value="Unassembled WGS sequence"/>
</dbReference>
<evidence type="ECO:0000256" key="6">
    <source>
        <dbReference type="SAM" id="MobiDB-lite"/>
    </source>
</evidence>
<dbReference type="AlphaFoldDB" id="A0A9P9IHD8"/>
<feature type="transmembrane region" description="Helical" evidence="7">
    <location>
        <begin position="202"/>
        <end position="221"/>
    </location>
</feature>
<evidence type="ECO:0000256" key="7">
    <source>
        <dbReference type="SAM" id="Phobius"/>
    </source>
</evidence>
<evidence type="ECO:0000259" key="8">
    <source>
        <dbReference type="Pfam" id="PF20684"/>
    </source>
</evidence>
<protein>
    <recommendedName>
        <fullName evidence="8">Rhodopsin domain-containing protein</fullName>
    </recommendedName>
</protein>
<comment type="similarity">
    <text evidence="5">Belongs to the SAT4 family.</text>
</comment>
<name>A0A9P9IHD8_9PLEO</name>
<dbReference type="InterPro" id="IPR052337">
    <property type="entry name" value="SAT4-like"/>
</dbReference>
<organism evidence="9 10">
    <name type="scientific">Dendryphion nanum</name>
    <dbReference type="NCBI Taxonomy" id="256645"/>
    <lineage>
        <taxon>Eukaryota</taxon>
        <taxon>Fungi</taxon>
        <taxon>Dikarya</taxon>
        <taxon>Ascomycota</taxon>
        <taxon>Pezizomycotina</taxon>
        <taxon>Dothideomycetes</taxon>
        <taxon>Pleosporomycetidae</taxon>
        <taxon>Pleosporales</taxon>
        <taxon>Torulaceae</taxon>
        <taxon>Dendryphion</taxon>
    </lineage>
</organism>
<keyword evidence="10" id="KW-1185">Reference proteome</keyword>
<sequence>MELPLSLPPPGVSSNFENPQFLGLPVLVTASLCLALLVPFAVARIYARVVVLRIWKFEDYVFCLTCALGIAMIAFSISIVLEGPNGHHAWDVSRDDVTKASLLNILSYWIALGPIFWFLKLALFCFLLNSFTSVRWFKNCVLIGIVITGLVFSTYTIVITLSCGPRSETQTMDYLLALKDAKCTGPNGINAMVANITTTFNAFSNVYLLLLPFPLISTLELHRLQRRGVYIMHGMGLLLCTCSIIGAVFRIKSWHTSDLTGSQIPHTVAIVLEIALSLIITCMPSVYTLWRYYTLPDIDDITTLATPNSKNLSTMTSLHTESRATWRKTHLSIEEMPYRQASVKYKNRPTGDTRMKALPATPLPLNLSSMPPSPRTPNSFHSMHLPIMLSPRTRRDESLRL</sequence>
<evidence type="ECO:0000256" key="3">
    <source>
        <dbReference type="ARBA" id="ARBA00022989"/>
    </source>
</evidence>
<dbReference type="EMBL" id="JAGMWT010000011">
    <property type="protein sequence ID" value="KAH7119659.1"/>
    <property type="molecule type" value="Genomic_DNA"/>
</dbReference>
<dbReference type="GO" id="GO:0016020">
    <property type="term" value="C:membrane"/>
    <property type="evidence" value="ECO:0007669"/>
    <property type="project" value="UniProtKB-SubCell"/>
</dbReference>
<reference evidence="9" key="1">
    <citation type="journal article" date="2021" name="Nat. Commun.">
        <title>Genetic determinants of endophytism in the Arabidopsis root mycobiome.</title>
        <authorList>
            <person name="Mesny F."/>
            <person name="Miyauchi S."/>
            <person name="Thiergart T."/>
            <person name="Pickel B."/>
            <person name="Atanasova L."/>
            <person name="Karlsson M."/>
            <person name="Huettel B."/>
            <person name="Barry K.W."/>
            <person name="Haridas S."/>
            <person name="Chen C."/>
            <person name="Bauer D."/>
            <person name="Andreopoulos W."/>
            <person name="Pangilinan J."/>
            <person name="LaButti K."/>
            <person name="Riley R."/>
            <person name="Lipzen A."/>
            <person name="Clum A."/>
            <person name="Drula E."/>
            <person name="Henrissat B."/>
            <person name="Kohler A."/>
            <person name="Grigoriev I.V."/>
            <person name="Martin F.M."/>
            <person name="Hacquard S."/>
        </authorList>
    </citation>
    <scope>NUCLEOTIDE SEQUENCE</scope>
    <source>
        <strain evidence="9">MPI-CAGE-CH-0243</strain>
    </source>
</reference>
<feature type="transmembrane region" description="Helical" evidence="7">
    <location>
        <begin position="20"/>
        <end position="47"/>
    </location>
</feature>
<keyword evidence="3 7" id="KW-1133">Transmembrane helix</keyword>
<evidence type="ECO:0000313" key="10">
    <source>
        <dbReference type="Proteomes" id="UP000700596"/>
    </source>
</evidence>
<comment type="subcellular location">
    <subcellularLocation>
        <location evidence="1">Membrane</location>
        <topology evidence="1">Multi-pass membrane protein</topology>
    </subcellularLocation>
</comment>
<dbReference type="Pfam" id="PF20684">
    <property type="entry name" value="Fung_rhodopsin"/>
    <property type="match status" value="1"/>
</dbReference>
<evidence type="ECO:0000256" key="2">
    <source>
        <dbReference type="ARBA" id="ARBA00022692"/>
    </source>
</evidence>
<feature type="transmembrane region" description="Helical" evidence="7">
    <location>
        <begin position="228"/>
        <end position="249"/>
    </location>
</feature>
<dbReference type="InterPro" id="IPR049326">
    <property type="entry name" value="Rhodopsin_dom_fungi"/>
</dbReference>
<dbReference type="OrthoDB" id="444631at2759"/>
<feature type="transmembrane region" description="Helical" evidence="7">
    <location>
        <begin position="140"/>
        <end position="162"/>
    </location>
</feature>
<gene>
    <name evidence="9" type="ORF">B0J11DRAFT_582173</name>
</gene>